<dbReference type="PANTHER" id="PTHR47738:SF2">
    <property type="entry name" value="PTS SYSTEM FRUCTOSE-LIKE EIIA COMPONENT"/>
    <property type="match status" value="1"/>
</dbReference>
<dbReference type="PROSITE" id="PS51094">
    <property type="entry name" value="PTS_EIIA_TYPE_2"/>
    <property type="match status" value="1"/>
</dbReference>
<proteinExistence type="predicted"/>
<dbReference type="Proteomes" id="UP000324233">
    <property type="component" value="Chromosome"/>
</dbReference>
<dbReference type="Gene3D" id="3.40.930.10">
    <property type="entry name" value="Mannitol-specific EII, Chain A"/>
    <property type="match status" value="1"/>
</dbReference>
<dbReference type="InterPro" id="IPR002178">
    <property type="entry name" value="PTS_EIIA_type-2_dom"/>
</dbReference>
<dbReference type="AlphaFoldDB" id="A0A5B9VX46"/>
<sequence>MVLLDDRGVADRDSAFAAIVDAMAAAGAIPPALAGRAVEAMIDRAELGPTAIGEGVAIPHAWCRGLERTVAALGVSRKGLGGYESLDGEPVHLVLAILTPPERSAEAAKQALFDAWLGRLRDPAFREAVRLSGTADDVRRRLRDADAAS</sequence>
<dbReference type="SUPFAM" id="SSF55804">
    <property type="entry name" value="Phoshotransferase/anion transport protein"/>
    <property type="match status" value="1"/>
</dbReference>
<feature type="domain" description="PTS EIIA type-2" evidence="1">
    <location>
        <begin position="1"/>
        <end position="145"/>
    </location>
</feature>
<reference evidence="2 3" key="1">
    <citation type="submission" date="2019-08" db="EMBL/GenBank/DDBJ databases">
        <title>Deep-cultivation of Planctomycetes and their phenomic and genomic characterization uncovers novel biology.</title>
        <authorList>
            <person name="Wiegand S."/>
            <person name="Jogler M."/>
            <person name="Boedeker C."/>
            <person name="Pinto D."/>
            <person name="Vollmers J."/>
            <person name="Rivas-Marin E."/>
            <person name="Kohn T."/>
            <person name="Peeters S.H."/>
            <person name="Heuer A."/>
            <person name="Rast P."/>
            <person name="Oberbeckmann S."/>
            <person name="Bunk B."/>
            <person name="Jeske O."/>
            <person name="Meyerdierks A."/>
            <person name="Storesund J.E."/>
            <person name="Kallscheuer N."/>
            <person name="Luecker S."/>
            <person name="Lage O.M."/>
            <person name="Pohl T."/>
            <person name="Merkel B.J."/>
            <person name="Hornburger P."/>
            <person name="Mueller R.-W."/>
            <person name="Bruemmer F."/>
            <person name="Labrenz M."/>
            <person name="Spormann A.M."/>
            <person name="Op den Camp H."/>
            <person name="Overmann J."/>
            <person name="Amann R."/>
            <person name="Jetten M.S.M."/>
            <person name="Mascher T."/>
            <person name="Medema M.H."/>
            <person name="Devos D.P."/>
            <person name="Kaster A.-K."/>
            <person name="Ovreas L."/>
            <person name="Rohde M."/>
            <person name="Galperin M.Y."/>
            <person name="Jogler C."/>
        </authorList>
    </citation>
    <scope>NUCLEOTIDE SEQUENCE [LARGE SCALE GENOMIC DNA]</scope>
    <source>
        <strain evidence="2 3">OJF2</strain>
    </source>
</reference>
<organism evidence="2 3">
    <name type="scientific">Aquisphaera giovannonii</name>
    <dbReference type="NCBI Taxonomy" id="406548"/>
    <lineage>
        <taxon>Bacteria</taxon>
        <taxon>Pseudomonadati</taxon>
        <taxon>Planctomycetota</taxon>
        <taxon>Planctomycetia</taxon>
        <taxon>Isosphaerales</taxon>
        <taxon>Isosphaeraceae</taxon>
        <taxon>Aquisphaera</taxon>
    </lineage>
</organism>
<name>A0A5B9VX46_9BACT</name>
<protein>
    <submittedName>
        <fullName evidence="2">PTS system fructose-specific EIIABC component</fullName>
    </submittedName>
</protein>
<gene>
    <name evidence="2" type="primary">fruA_1</name>
    <name evidence="2" type="ORF">OJF2_13880</name>
</gene>
<dbReference type="KEGG" id="agv:OJF2_13880"/>
<dbReference type="PANTHER" id="PTHR47738">
    <property type="entry name" value="PTS SYSTEM FRUCTOSE-LIKE EIIA COMPONENT-RELATED"/>
    <property type="match status" value="1"/>
</dbReference>
<accession>A0A5B9VX46</accession>
<evidence type="ECO:0000313" key="3">
    <source>
        <dbReference type="Proteomes" id="UP000324233"/>
    </source>
</evidence>
<dbReference type="Pfam" id="PF00359">
    <property type="entry name" value="PTS_EIIA_2"/>
    <property type="match status" value="1"/>
</dbReference>
<dbReference type="EMBL" id="CP042997">
    <property type="protein sequence ID" value="QEH32903.1"/>
    <property type="molecule type" value="Genomic_DNA"/>
</dbReference>
<evidence type="ECO:0000259" key="1">
    <source>
        <dbReference type="PROSITE" id="PS51094"/>
    </source>
</evidence>
<dbReference type="InterPro" id="IPR051541">
    <property type="entry name" value="PTS_SugarTrans_NitroReg"/>
</dbReference>
<dbReference type="InterPro" id="IPR016152">
    <property type="entry name" value="PTrfase/Anion_transptr"/>
</dbReference>
<keyword evidence="3" id="KW-1185">Reference proteome</keyword>
<evidence type="ECO:0000313" key="2">
    <source>
        <dbReference type="EMBL" id="QEH32903.1"/>
    </source>
</evidence>